<evidence type="ECO:0000313" key="1">
    <source>
        <dbReference type="EMBL" id="JAD26096.1"/>
    </source>
</evidence>
<accession>A0A0A8YJ76</accession>
<organism evidence="1">
    <name type="scientific">Arundo donax</name>
    <name type="common">Giant reed</name>
    <name type="synonym">Donax arundinaceus</name>
    <dbReference type="NCBI Taxonomy" id="35708"/>
    <lineage>
        <taxon>Eukaryota</taxon>
        <taxon>Viridiplantae</taxon>
        <taxon>Streptophyta</taxon>
        <taxon>Embryophyta</taxon>
        <taxon>Tracheophyta</taxon>
        <taxon>Spermatophyta</taxon>
        <taxon>Magnoliopsida</taxon>
        <taxon>Liliopsida</taxon>
        <taxon>Poales</taxon>
        <taxon>Poaceae</taxon>
        <taxon>PACMAD clade</taxon>
        <taxon>Arundinoideae</taxon>
        <taxon>Arundineae</taxon>
        <taxon>Arundo</taxon>
    </lineage>
</organism>
<reference evidence="1" key="1">
    <citation type="submission" date="2014-09" db="EMBL/GenBank/DDBJ databases">
        <authorList>
            <person name="Magalhaes I.L.F."/>
            <person name="Oliveira U."/>
            <person name="Santos F.R."/>
            <person name="Vidigal T.H.D.A."/>
            <person name="Brescovit A.D."/>
            <person name="Santos A.J."/>
        </authorList>
    </citation>
    <scope>NUCLEOTIDE SEQUENCE</scope>
    <source>
        <tissue evidence="1">Shoot tissue taken approximately 20 cm above the soil surface</tissue>
    </source>
</reference>
<sequence>MISEQPPRRI</sequence>
<protein>
    <submittedName>
        <fullName evidence="1">Uncharacterized protein</fullName>
    </submittedName>
</protein>
<name>A0A0A8YJ76_ARUDO</name>
<reference evidence="1" key="2">
    <citation type="journal article" date="2015" name="Data Brief">
        <title>Shoot transcriptome of the giant reed, Arundo donax.</title>
        <authorList>
            <person name="Barrero R.A."/>
            <person name="Guerrero F.D."/>
            <person name="Moolhuijzen P."/>
            <person name="Goolsby J.A."/>
            <person name="Tidwell J."/>
            <person name="Bellgard S.E."/>
            <person name="Bellgard M.I."/>
        </authorList>
    </citation>
    <scope>NUCLEOTIDE SEQUENCE</scope>
    <source>
        <tissue evidence="1">Shoot tissue taken approximately 20 cm above the soil surface</tissue>
    </source>
</reference>
<proteinExistence type="predicted"/>
<dbReference type="EMBL" id="GBRH01271799">
    <property type="protein sequence ID" value="JAD26096.1"/>
    <property type="molecule type" value="Transcribed_RNA"/>
</dbReference>